<keyword evidence="3" id="KW-0227">DNA damage</keyword>
<dbReference type="CDD" id="cd10027">
    <property type="entry name" value="UDG-F1-like"/>
    <property type="match status" value="1"/>
</dbReference>
<dbReference type="InterPro" id="IPR018085">
    <property type="entry name" value="Ura-DNA_Glyclase_AS"/>
</dbReference>
<dbReference type="GO" id="GO:0004844">
    <property type="term" value="F:uracil DNA N-glycosylase activity"/>
    <property type="evidence" value="ECO:0007669"/>
    <property type="project" value="InterPro"/>
</dbReference>
<keyword evidence="9" id="KW-1185">Reference proteome</keyword>
<evidence type="ECO:0000256" key="5">
    <source>
        <dbReference type="ARBA" id="ARBA00023204"/>
    </source>
</evidence>
<dbReference type="InterPro" id="IPR002043">
    <property type="entry name" value="UDG_fam1"/>
</dbReference>
<dbReference type="SUPFAM" id="SSF52141">
    <property type="entry name" value="Uracil-DNA glycosylase-like"/>
    <property type="match status" value="1"/>
</dbReference>
<evidence type="ECO:0000256" key="1">
    <source>
        <dbReference type="ARBA" id="ARBA00008184"/>
    </source>
</evidence>
<dbReference type="PANTHER" id="PTHR11264">
    <property type="entry name" value="URACIL-DNA GLYCOSYLASE"/>
    <property type="match status" value="1"/>
</dbReference>
<dbReference type="PROSITE" id="PS00130">
    <property type="entry name" value="U_DNA_GLYCOSYLASE"/>
    <property type="match status" value="1"/>
</dbReference>
<evidence type="ECO:0000256" key="3">
    <source>
        <dbReference type="ARBA" id="ARBA00022763"/>
    </source>
</evidence>
<name>A0A1P8VIY4_9BETA</name>
<sequence length="251" mass="29332">MSLDAWLAKNVSMNEKKLTIDTQFELFEIDKSWLRFLKLNNYEIEKLKKIYEKVATERMFRNVLPNHDELHRWSFVCHPDNVKVIILGQDPYCDNRSCGVAFSSKGEYLPPSLLIIYKELERTIPGFKRPNHGNLESWCKQGVLLMNSIFTVIAKSPCSHDYMGWQMLSRRILYTLSEKKKNLVFMMWGSHSYPNISLINKKHFILVSGYPSPISMSTKPFYGNDHFLLANKYLQSKGIEPINWNSLNETP</sequence>
<evidence type="ECO:0000256" key="4">
    <source>
        <dbReference type="ARBA" id="ARBA00022801"/>
    </source>
</evidence>
<dbReference type="Pfam" id="PF03167">
    <property type="entry name" value="UDG"/>
    <property type="match status" value="1"/>
</dbReference>
<dbReference type="KEGG" id="vg:30999439"/>
<dbReference type="PANTHER" id="PTHR11264:SF0">
    <property type="entry name" value="URACIL-DNA GLYCOSYLASE"/>
    <property type="match status" value="1"/>
</dbReference>
<reference evidence="8" key="1">
    <citation type="submission" date="2016-12" db="EMBL/GenBank/DDBJ databases">
        <title>A murine herpesvirus closely related to ubiquitous human herpesviruses causes T-cell depletion.</title>
        <authorList>
            <person name="Patel S.J."/>
            <person name="Zhao G."/>
            <person name="Penna V.R."/>
            <person name="Park E."/>
            <person name="Lauron E.J."/>
            <person name="Harvey I.B."/>
            <person name="Beatty W.L."/>
            <person name="Plougastel-Douglas B."/>
            <person name="Poursine-Laurent J."/>
            <person name="Fremont D.H."/>
            <person name="Wang D."/>
            <person name="Yokoyama W.M."/>
        </authorList>
    </citation>
    <scope>NUCLEOTIDE SEQUENCE [LARGE SCALE GENOMIC DNA]</scope>
    <source>
        <strain evidence="8">YOK1</strain>
    </source>
</reference>
<evidence type="ECO:0000313" key="8">
    <source>
        <dbReference type="EMBL" id="APZ76313.1"/>
    </source>
</evidence>
<dbReference type="Proteomes" id="UP000202182">
    <property type="component" value="Segment"/>
</dbReference>
<keyword evidence="2" id="KW-1048">Host nucleus</keyword>
<evidence type="ECO:0000256" key="6">
    <source>
        <dbReference type="PROSITE-ProRule" id="PRU10072"/>
    </source>
</evidence>
<evidence type="ECO:0000256" key="2">
    <source>
        <dbReference type="ARBA" id="ARBA00022562"/>
    </source>
</evidence>
<dbReference type="InterPro" id="IPR005122">
    <property type="entry name" value="Uracil-DNA_glycosylase-like"/>
</dbReference>
<keyword evidence="5" id="KW-0234">DNA repair</keyword>
<organism evidence="8">
    <name type="scientific">Murid betaherpesvirus 3</name>
    <dbReference type="NCBI Taxonomy" id="2560603"/>
    <lineage>
        <taxon>Viruses</taxon>
        <taxon>Duplodnaviria</taxon>
        <taxon>Heunggongvirae</taxon>
        <taxon>Peploviricota</taxon>
        <taxon>Herviviricetes</taxon>
        <taxon>Herpesvirales</taxon>
        <taxon>Orthoherpesviridae</taxon>
        <taxon>Betaherpesvirinae</taxon>
        <taxon>Roseolovirus</taxon>
        <taxon>Roseolovirus muridbeta3</taxon>
    </lineage>
</organism>
<feature type="active site" description="Proton acceptor" evidence="6">
    <location>
        <position position="90"/>
    </location>
</feature>
<feature type="domain" description="Uracil-DNA glycosylase-like" evidence="7">
    <location>
        <begin position="79"/>
        <end position="235"/>
    </location>
</feature>
<keyword evidence="4" id="KW-0378">Hydrolase</keyword>
<gene>
    <name evidence="8" type="primary">ORF98</name>
    <name evidence="8" type="ORF">MRV_0102</name>
</gene>
<evidence type="ECO:0000259" key="7">
    <source>
        <dbReference type="Pfam" id="PF03167"/>
    </source>
</evidence>
<dbReference type="EMBL" id="KY355735">
    <property type="protein sequence ID" value="APZ76313.1"/>
    <property type="molecule type" value="Genomic_DNA"/>
</dbReference>
<dbReference type="OrthoDB" id="11388at10239"/>
<dbReference type="NCBIfam" id="TIGR00628">
    <property type="entry name" value="ung"/>
    <property type="match status" value="1"/>
</dbReference>
<accession>A0A1P8VIY4</accession>
<evidence type="ECO:0000313" key="9">
    <source>
        <dbReference type="Proteomes" id="UP000202182"/>
    </source>
</evidence>
<protein>
    <submittedName>
        <fullName evidence="8">Uracil DNA glycosylase</fullName>
    </submittedName>
</protein>
<dbReference type="NCBIfam" id="NF003592">
    <property type="entry name" value="PRK05254.1-5"/>
    <property type="match status" value="1"/>
</dbReference>
<dbReference type="InterPro" id="IPR036895">
    <property type="entry name" value="Uracil-DNA_glycosylase-like_sf"/>
</dbReference>
<comment type="similarity">
    <text evidence="1">Belongs to the uracil-DNA glycosylase (UDG) superfamily. UNG family.</text>
</comment>
<dbReference type="GO" id="GO:0097510">
    <property type="term" value="P:base-excision repair, AP site formation via deaminated base removal"/>
    <property type="evidence" value="ECO:0007669"/>
    <property type="project" value="TreeGrafter"/>
</dbReference>
<dbReference type="Gene3D" id="3.40.470.10">
    <property type="entry name" value="Uracil-DNA glycosylase-like domain"/>
    <property type="match status" value="1"/>
</dbReference>
<proteinExistence type="inferred from homology"/>